<evidence type="ECO:0000313" key="1">
    <source>
        <dbReference type="EMBL" id="KAJ0184146.1"/>
    </source>
</evidence>
<keyword evidence="2" id="KW-1185">Reference proteome</keyword>
<reference evidence="1 2" key="1">
    <citation type="journal article" date="2021" name="Front. Genet.">
        <title>Chromosome-Level Genome Assembly Reveals Significant Gene Expansion in the Toll and IMD Signaling Pathways of Dendrolimus kikuchii.</title>
        <authorList>
            <person name="Zhou J."/>
            <person name="Wu P."/>
            <person name="Xiong Z."/>
            <person name="Liu N."/>
            <person name="Zhao N."/>
            <person name="Ji M."/>
            <person name="Qiu Y."/>
            <person name="Yang B."/>
        </authorList>
    </citation>
    <scope>NUCLEOTIDE SEQUENCE [LARGE SCALE GENOMIC DNA]</scope>
    <source>
        <strain evidence="1">Ann1</strain>
    </source>
</reference>
<comment type="caution">
    <text evidence="1">The sequence shown here is derived from an EMBL/GenBank/DDBJ whole genome shotgun (WGS) entry which is preliminary data.</text>
</comment>
<organism evidence="1 2">
    <name type="scientific">Dendrolimus kikuchii</name>
    <dbReference type="NCBI Taxonomy" id="765133"/>
    <lineage>
        <taxon>Eukaryota</taxon>
        <taxon>Metazoa</taxon>
        <taxon>Ecdysozoa</taxon>
        <taxon>Arthropoda</taxon>
        <taxon>Hexapoda</taxon>
        <taxon>Insecta</taxon>
        <taxon>Pterygota</taxon>
        <taxon>Neoptera</taxon>
        <taxon>Endopterygota</taxon>
        <taxon>Lepidoptera</taxon>
        <taxon>Glossata</taxon>
        <taxon>Ditrysia</taxon>
        <taxon>Bombycoidea</taxon>
        <taxon>Lasiocampidae</taxon>
        <taxon>Dendrolimus</taxon>
    </lineage>
</organism>
<dbReference type="Proteomes" id="UP000824533">
    <property type="component" value="Linkage Group LG01"/>
</dbReference>
<dbReference type="EMBL" id="CM034387">
    <property type="protein sequence ID" value="KAJ0184146.1"/>
    <property type="molecule type" value="Genomic_DNA"/>
</dbReference>
<proteinExistence type="predicted"/>
<name>A0ACC1DJY9_9NEOP</name>
<gene>
    <name evidence="1" type="ORF">K1T71_000569</name>
</gene>
<evidence type="ECO:0000313" key="2">
    <source>
        <dbReference type="Proteomes" id="UP000824533"/>
    </source>
</evidence>
<accession>A0ACC1DJY9</accession>
<protein>
    <submittedName>
        <fullName evidence="1">Uncharacterized protein</fullName>
    </submittedName>
</protein>
<sequence length="147" mass="16777">MLSNQDSNPRPLSALTIKLRRHFLNIFYCACVVGYVIYEHGYVDSLQTCSSRPVLRTHVRMVHRNARAQRNHVCHTCGKAYTTKKSLEGHMRSHSGERPFRCALCASAFGYEAALYNHNKLVHLKTKTGRAYTQQSKATLEKPNEIL</sequence>